<comment type="caution">
    <text evidence="2">The sequence shown here is derived from an EMBL/GenBank/DDBJ whole genome shotgun (WGS) entry which is preliminary data.</text>
</comment>
<sequence length="88" mass="9531">MEAAARLDENAVVDRLLARLGDSLLLDVTDRTMDLVDAGVINSSGFMTLFAELEEEFGIGIGAADMRLENFRTLSLIARFVLAKRGAA</sequence>
<protein>
    <submittedName>
        <fullName evidence="2">Phosphopantetheine-binding protein</fullName>
    </submittedName>
</protein>
<dbReference type="Proteomes" id="UP001620295">
    <property type="component" value="Unassembled WGS sequence"/>
</dbReference>
<dbReference type="SUPFAM" id="SSF47336">
    <property type="entry name" value="ACP-like"/>
    <property type="match status" value="1"/>
</dbReference>
<feature type="domain" description="Carrier" evidence="1">
    <location>
        <begin position="7"/>
        <end position="85"/>
    </location>
</feature>
<dbReference type="EMBL" id="JBJDQH010000018">
    <property type="protein sequence ID" value="MFK4271402.1"/>
    <property type="molecule type" value="Genomic_DNA"/>
</dbReference>
<dbReference type="Pfam" id="PF00550">
    <property type="entry name" value="PP-binding"/>
    <property type="match status" value="1"/>
</dbReference>
<accession>A0ABW8LZP9</accession>
<organism evidence="2 3">
    <name type="scientific">Streptomyces milbemycinicus</name>
    <dbReference type="NCBI Taxonomy" id="476552"/>
    <lineage>
        <taxon>Bacteria</taxon>
        <taxon>Bacillati</taxon>
        <taxon>Actinomycetota</taxon>
        <taxon>Actinomycetes</taxon>
        <taxon>Kitasatosporales</taxon>
        <taxon>Streptomycetaceae</taxon>
        <taxon>Streptomyces</taxon>
    </lineage>
</organism>
<evidence type="ECO:0000259" key="1">
    <source>
        <dbReference type="PROSITE" id="PS50075"/>
    </source>
</evidence>
<name>A0ABW8LZP9_9ACTN</name>
<reference evidence="2 3" key="1">
    <citation type="submission" date="2024-11" db="EMBL/GenBank/DDBJ databases">
        <title>The Natural Products Discovery Center: Release of the First 8490 Sequenced Strains for Exploring Actinobacteria Biosynthetic Diversity.</title>
        <authorList>
            <person name="Kalkreuter E."/>
            <person name="Kautsar S.A."/>
            <person name="Yang D."/>
            <person name="Bader C.D."/>
            <person name="Teijaro C.N."/>
            <person name="Fluegel L."/>
            <person name="Davis C.M."/>
            <person name="Simpson J.R."/>
            <person name="Lauterbach L."/>
            <person name="Steele A.D."/>
            <person name="Gui C."/>
            <person name="Meng S."/>
            <person name="Li G."/>
            <person name="Viehrig K."/>
            <person name="Ye F."/>
            <person name="Su P."/>
            <person name="Kiefer A.F."/>
            <person name="Nichols A."/>
            <person name="Cepeda A.J."/>
            <person name="Yan W."/>
            <person name="Fan B."/>
            <person name="Jiang Y."/>
            <person name="Adhikari A."/>
            <person name="Zheng C.-J."/>
            <person name="Schuster L."/>
            <person name="Cowan T.M."/>
            <person name="Smanski M.J."/>
            <person name="Chevrette M.G."/>
            <person name="De Carvalho L.P.S."/>
            <person name="Shen B."/>
        </authorList>
    </citation>
    <scope>NUCLEOTIDE SEQUENCE [LARGE SCALE GENOMIC DNA]</scope>
    <source>
        <strain evidence="2 3">NPDC020863</strain>
    </source>
</reference>
<dbReference type="PROSITE" id="PS50075">
    <property type="entry name" value="CARRIER"/>
    <property type="match status" value="1"/>
</dbReference>
<evidence type="ECO:0000313" key="2">
    <source>
        <dbReference type="EMBL" id="MFK4271402.1"/>
    </source>
</evidence>
<evidence type="ECO:0000313" key="3">
    <source>
        <dbReference type="Proteomes" id="UP001620295"/>
    </source>
</evidence>
<keyword evidence="3" id="KW-1185">Reference proteome</keyword>
<gene>
    <name evidence="2" type="ORF">ACI2L5_41820</name>
</gene>
<dbReference type="InterPro" id="IPR009081">
    <property type="entry name" value="PP-bd_ACP"/>
</dbReference>
<dbReference type="RefSeq" id="WP_358645321.1">
    <property type="nucleotide sequence ID" value="NZ_JBFACG010000023.1"/>
</dbReference>
<proteinExistence type="predicted"/>
<dbReference type="InterPro" id="IPR036736">
    <property type="entry name" value="ACP-like_sf"/>
</dbReference>
<dbReference type="Gene3D" id="1.10.1200.10">
    <property type="entry name" value="ACP-like"/>
    <property type="match status" value="1"/>
</dbReference>